<feature type="transmembrane region" description="Helical" evidence="7">
    <location>
        <begin position="358"/>
        <end position="382"/>
    </location>
</feature>
<keyword evidence="5 7" id="KW-0472">Membrane</keyword>
<feature type="transmembrane region" description="Helical" evidence="7">
    <location>
        <begin position="656"/>
        <end position="682"/>
    </location>
</feature>
<dbReference type="PANTHER" id="PTHR33406">
    <property type="entry name" value="MEMBRANE PROTEIN MJ1562-RELATED"/>
    <property type="match status" value="1"/>
</dbReference>
<feature type="transmembrane region" description="Helical" evidence="7">
    <location>
        <begin position="23"/>
        <end position="43"/>
    </location>
</feature>
<evidence type="ECO:0000259" key="8">
    <source>
        <dbReference type="Pfam" id="PF03176"/>
    </source>
</evidence>
<keyword evidence="3 7" id="KW-0812">Transmembrane</keyword>
<sequence>MLNIQKINSRFRAVAEIIIKYRWLNIILFLGVLLAAGVGLTRLESDIDQDNWFLEDDELRITEQHFEDIFGNEDFCAILVEADNVYTPEVLGAIREMGRELTTKVPYADDIVSLTDFEFTLGTEDGMEIIDLVPATIPSDPGELARIRDLAMAKPLFKNRIVSEDARQSWIMLRMKPIPDDWEKDSTENPDLSVGRIVTEIISQEKYAFLQPKATGLPVINVDKRNFFAKETPRLLGISLLLTMAVLAVSLRSVRGVAFPLLTAISTNVIVFGAQGFLDIRNDPSMIFLPVFLSLAQAIGYSIHVFNAFKHGLATEGRRRPALIHAVAETGWPLLFSALTTMAALCSFMFIPLRPIRWVGLTGACLVGVTYILVIVLLPSLLSFGRDKVPQTQQRAGVLAGLDRVMEILGTRVLNRPGLTMTALGLITVVCLLGIARFEVSFDIRRTFGMDVPYVERLDYIGHTRVGSLYSYGVALEFGQPGEAKEPENLKKFDQLISEINTLPLTKKTTSLIDIIKDTHQVLNNGDPDFHTIPEDRNAVAQVLLLYENAGGSEAEKWIDYEYQRLRLMVEIDDYNSGEAVRELRLIQERGRELFPDAKVLLIGSISQFTVMQDYVTWGQIKSFFIALTVIAILMSLVFGSLPLGLVAMVPNLAPAMVVGGIMGLAGIPLDMMTVTIIPMLLGLAVDDTIHFINHCQLEFERTGNYRESVRRVFESVGSALLLTSLVLILCFSAYAASAAKVFVNMSFLVAAGILAALGADYFVTPVLLNRLRPFGPETTRNRAAISSNRSGPVHAQGQHPADSPSS</sequence>
<feature type="transmembrane region" description="Helical" evidence="7">
    <location>
        <begin position="257"/>
        <end position="278"/>
    </location>
</feature>
<protein>
    <submittedName>
        <fullName evidence="9">RND superfamily exporter protein</fullName>
    </submittedName>
</protein>
<feature type="transmembrane region" description="Helical" evidence="7">
    <location>
        <begin position="419"/>
        <end position="440"/>
    </location>
</feature>
<feature type="region of interest" description="Disordered" evidence="6">
    <location>
        <begin position="786"/>
        <end position="807"/>
    </location>
</feature>
<evidence type="ECO:0000256" key="4">
    <source>
        <dbReference type="ARBA" id="ARBA00022989"/>
    </source>
</evidence>
<keyword evidence="10" id="KW-1185">Reference proteome</keyword>
<reference evidence="9 10" key="1">
    <citation type="submission" date="2020-10" db="EMBL/GenBank/DDBJ databases">
        <title>Genomic Encyclopedia of Type Strains, Phase IV (KMG-IV): sequencing the most valuable type-strain genomes for metagenomic binning, comparative biology and taxonomic classification.</title>
        <authorList>
            <person name="Goeker M."/>
        </authorList>
    </citation>
    <scope>NUCLEOTIDE SEQUENCE [LARGE SCALE GENOMIC DNA]</scope>
    <source>
        <strain evidence="9 10">DSM 4194</strain>
    </source>
</reference>
<keyword evidence="4 7" id="KW-1133">Transmembrane helix</keyword>
<dbReference type="InterPro" id="IPR050545">
    <property type="entry name" value="Mycobact_MmpL"/>
</dbReference>
<evidence type="ECO:0000256" key="6">
    <source>
        <dbReference type="SAM" id="MobiDB-lite"/>
    </source>
</evidence>
<comment type="caution">
    <text evidence="9">The sequence shown here is derived from an EMBL/GenBank/DDBJ whole genome shotgun (WGS) entry which is preliminary data.</text>
</comment>
<evidence type="ECO:0000313" key="9">
    <source>
        <dbReference type="EMBL" id="MBE1426234.1"/>
    </source>
</evidence>
<feature type="transmembrane region" description="Helical" evidence="7">
    <location>
        <begin position="330"/>
        <end position="351"/>
    </location>
</feature>
<name>A0ABR9H6A0_9BACT</name>
<feature type="transmembrane region" description="Helical" evidence="7">
    <location>
        <begin position="287"/>
        <end position="310"/>
    </location>
</feature>
<organism evidence="9 10">
    <name type="scientific">Desulfomicrobium macestii</name>
    <dbReference type="NCBI Taxonomy" id="90731"/>
    <lineage>
        <taxon>Bacteria</taxon>
        <taxon>Pseudomonadati</taxon>
        <taxon>Thermodesulfobacteriota</taxon>
        <taxon>Desulfovibrionia</taxon>
        <taxon>Desulfovibrionales</taxon>
        <taxon>Desulfomicrobiaceae</taxon>
        <taxon>Desulfomicrobium</taxon>
    </lineage>
</organism>
<feature type="domain" description="Membrane transport protein MMPL" evidence="8">
    <location>
        <begin position="595"/>
        <end position="769"/>
    </location>
</feature>
<dbReference type="RefSeq" id="WP_192624261.1">
    <property type="nucleotide sequence ID" value="NZ_JADBGG010000023.1"/>
</dbReference>
<feature type="transmembrane region" description="Helical" evidence="7">
    <location>
        <begin position="743"/>
        <end position="764"/>
    </location>
</feature>
<dbReference type="PANTHER" id="PTHR33406:SF13">
    <property type="entry name" value="MEMBRANE PROTEIN YDFJ"/>
    <property type="match status" value="1"/>
</dbReference>
<comment type="subcellular location">
    <subcellularLocation>
        <location evidence="1">Cell membrane</location>
        <topology evidence="1">Multi-pass membrane protein</topology>
    </subcellularLocation>
</comment>
<dbReference type="Proteomes" id="UP000639010">
    <property type="component" value="Unassembled WGS sequence"/>
</dbReference>
<evidence type="ECO:0000313" key="10">
    <source>
        <dbReference type="Proteomes" id="UP000639010"/>
    </source>
</evidence>
<feature type="domain" description="Membrane transport protein MMPL" evidence="8">
    <location>
        <begin position="93"/>
        <end position="417"/>
    </location>
</feature>
<dbReference type="InterPro" id="IPR004869">
    <property type="entry name" value="MMPL_dom"/>
</dbReference>
<evidence type="ECO:0000256" key="2">
    <source>
        <dbReference type="ARBA" id="ARBA00022475"/>
    </source>
</evidence>
<gene>
    <name evidence="9" type="ORF">H4684_002898</name>
</gene>
<evidence type="ECO:0000256" key="7">
    <source>
        <dbReference type="SAM" id="Phobius"/>
    </source>
</evidence>
<keyword evidence="2" id="KW-1003">Cell membrane</keyword>
<dbReference type="SUPFAM" id="SSF82866">
    <property type="entry name" value="Multidrug efflux transporter AcrB transmembrane domain"/>
    <property type="match status" value="2"/>
</dbReference>
<dbReference type="Pfam" id="PF03176">
    <property type="entry name" value="MMPL"/>
    <property type="match status" value="2"/>
</dbReference>
<dbReference type="EMBL" id="JADBGG010000023">
    <property type="protein sequence ID" value="MBE1426234.1"/>
    <property type="molecule type" value="Genomic_DNA"/>
</dbReference>
<proteinExistence type="predicted"/>
<evidence type="ECO:0000256" key="3">
    <source>
        <dbReference type="ARBA" id="ARBA00022692"/>
    </source>
</evidence>
<evidence type="ECO:0000256" key="1">
    <source>
        <dbReference type="ARBA" id="ARBA00004651"/>
    </source>
</evidence>
<feature type="transmembrane region" description="Helical" evidence="7">
    <location>
        <begin position="624"/>
        <end position="650"/>
    </location>
</feature>
<dbReference type="Gene3D" id="1.20.1640.10">
    <property type="entry name" value="Multidrug efflux transporter AcrB transmembrane domain"/>
    <property type="match status" value="2"/>
</dbReference>
<feature type="transmembrane region" description="Helical" evidence="7">
    <location>
        <begin position="717"/>
        <end position="737"/>
    </location>
</feature>
<accession>A0ABR9H6A0</accession>
<evidence type="ECO:0000256" key="5">
    <source>
        <dbReference type="ARBA" id="ARBA00023136"/>
    </source>
</evidence>